<accession>A0A3E0I700</accession>
<sequence length="2210" mass="233548">MRESVPRHGLRWLVVAVVLAIVATMAVALQTGVLFPPVASDFHPIAETADPAAAFAAAKRQNRPVVVTSLGTPTRKVSARPDGSLTAELSTVPMQVQRGQSWVPVDTELAQSGNTVAPRTVSTDVVFSGSGNTPLVRFGAPGKSLTLSWPTPLPKPTLDGADATYPDVLPGVDLVLQAQSDSFSQHLIVKTPAAAAKVGEIRLGLTTDGLTVKPGDNGVVQALDAKGEVVFQTPPSTMWDGARRLASVGVRLDKASLTLVPDHSMLTDPHASYPIVIDPDWHTFDRSDWTKVFRDSPDSTHWYGGGDVDTWAKVGDCVGWSGCGGVGVARTYWQFDTSFLNGKRIISTELDATIVYGPSCNTRDYDLYIADRTFDAGTTWNNAPGGTLVDTSPGDSAYTGCGGNKGLGFNVGQYISPSNWSAYYIRAHDEGDKFAWRKLDASATRIIVNYNTRPNPPVEMATQPPLHICKWCGGEAYVGDDSIRLQGKLTDPDNDQLTAEWDVYGGASEHHAGPTLASGSVFTQDVDLRNRNGQNVSWTLWGSDGPDGGDWKNGPGPFIVDRVAPDQPPVVTGTLYQADNQWHGGVGVPGTFTFGANKVSDVDHYLYGWSDPPSTQVDADALGGNATVSIAPPKDGPQDLYVQSVDRAGNRSPSTKTHIYVRAGNGPLAQWSFEGNANDTAYLGSRNGTLAGGATYAPGAVGSALTLDGSGYMTAGNTVRTDASFSVSAWAKITNPAGAQAIVSQDGDKFAGFDLWYRPDNGGHWVFGVYNPVGTDMAVSANTAQLGQWTQLTAVYDAPSKQLRLYVNGVLSATVPRTQVVPYVAGPLRVGRTLWDSDPNRDYVIGAVDEVKVYDRSLTASEISAAVSRDNVQVGYWKLDETSGSTAANSVPGGSAGVLQAGAHFIAKGAVNGAVQLDNNEDYVSTGSPVVRTDQSYTVSAWAKLDTVAPNTAVTVVSQTGAVNSAFFLDYRNDPNGAKWEFYTTSADSVTRASDSIVQGPTGAKTGEWTQLTAVYDAPNKQIRLYVNGVLAGTAAQTGAFNATGPMLFGRGLWQGTMTNNWHGAIDDVRAYSRVLSDEEIRGIVSQASVTQGNWKLDGNLKDASTKGADGTAVGAVDYTGGQSSMPDPNDLAVRLDGKTSAVSLPHVVDVDRSFSVAAWARVDSVSSLATVVSEDGTQDSAFKLRARSDGRWGFVMFAQDAPDDGTQRDEVVGGSVQVGQWTHLVAVYDSSAHQSQLYVNGALVGSVAHTQTWNATGGLQIGRAKWAGAPVEYLAGSIDDVSVYSRALFATEIQTMAGRDLTLVHNYPLDESSGHNAADAVGARGATLTGGASFTPGRVGNAGTFDGTTGYAATTGVDLRLDQAFTVSAWVLLQSKDCDLTKVSACKVDAVTVDGDHSSKFRLGHVIDADNNQLGAWTFEMPESDADNAVVTKAAVSTEMSDLNAWTHLVGVYDPTTKKVWLYVNGTRVGDGTLNSPWQPSGGLVIGRGKTNRDNAEFWPGSVDDVRLYTGQLDKDKVSALYHSYPAMTASALPKADAAQWTYDENTGTTAKDSTGRGMDLTLTNASWIGGRNTYAVDFNGTTAYGQTAGPVVDTGHSFSLATWVYLLKAGTDNQTVLAQDGNRISPFSLAYNGPSGKWSVIMPTVDQDNPGSAVTILNSTEPANTGEWTHLAMSYDANLHQVRLYVNGLLSGAQVGVTVLPAGGPMTVGRVKWNGNASALLNGVVDDTRVYAKAISDGEARKIHDDIYDADLGYYRFDEGSAKDSTWRKYDGTLAGTTSFVADAGVGKALQLDGKTGVMTTPSGLPMHDSFTVSAWAKLARDDQDATILSQDGARNSGYHLQYRADIKRWAFGASTSDTDGAPLVYAASANPAAVNQWTSVAGVYDYPARQLRLYVDGQLAGTRDNVVLWKATGKLVVGRDLANGQPAAFFPGAVDEVRVGEGVVPDNTVQDRGSWGAPVKGELGSFVNGAGDHYTGMTDTVRPGYHLEAALGLPAAAGDNTRMLYACTDGADSFTSKQDDCEGKTKMGQVGLVFTAQPNNIPTVPIYRCNAGTDHFDSRDATCGGKTVESTLGYTVGYAELNRYVDAGYDHITTIDGAPPGYRTDAWQGYTSLVSGAGLQPLMLCRNGSDSFDSNDTGCEGKTVVAAQGYVSTQAPADAASSVPLTRCTVPPADSMVSVAPTCEGVAVDKPLGYAPVTAPTGGVFES</sequence>
<evidence type="ECO:0000259" key="4">
    <source>
        <dbReference type="SMART" id="SM00560"/>
    </source>
</evidence>
<keyword evidence="2" id="KW-1015">Disulfide bond</keyword>
<keyword evidence="5" id="KW-0430">Lectin</keyword>
<dbReference type="RefSeq" id="WP_147328430.1">
    <property type="nucleotide sequence ID" value="NZ_CP144375.1"/>
</dbReference>
<gene>
    <name evidence="5" type="ORF">BCF44_102651</name>
</gene>
<keyword evidence="3" id="KW-1133">Transmembrane helix</keyword>
<dbReference type="PANTHER" id="PTHR46943">
    <property type="entry name" value="PENTRAXIN-RELATED PROTEIN PTX3"/>
    <property type="match status" value="1"/>
</dbReference>
<evidence type="ECO:0000256" key="3">
    <source>
        <dbReference type="SAM" id="Phobius"/>
    </source>
</evidence>
<dbReference type="SMART" id="SM00560">
    <property type="entry name" value="LamGL"/>
    <property type="match status" value="6"/>
</dbReference>
<dbReference type="Proteomes" id="UP000256269">
    <property type="component" value="Unassembled WGS sequence"/>
</dbReference>
<proteinExistence type="predicted"/>
<feature type="domain" description="LamG-like jellyroll fold" evidence="4">
    <location>
        <begin position="935"/>
        <end position="1079"/>
    </location>
</feature>
<feature type="transmembrane region" description="Helical" evidence="3">
    <location>
        <begin position="12"/>
        <end position="35"/>
    </location>
</feature>
<dbReference type="InterPro" id="IPR013320">
    <property type="entry name" value="ConA-like_dom_sf"/>
</dbReference>
<feature type="domain" description="LamG-like jellyroll fold" evidence="4">
    <location>
        <begin position="1153"/>
        <end position="1292"/>
    </location>
</feature>
<evidence type="ECO:0000313" key="5">
    <source>
        <dbReference type="EMBL" id="REH54419.1"/>
    </source>
</evidence>
<protein>
    <submittedName>
        <fullName evidence="5">Concanavalin A-like lectin/glucanase superfamily protein</fullName>
    </submittedName>
</protein>
<evidence type="ECO:0000313" key="6">
    <source>
        <dbReference type="Proteomes" id="UP000256269"/>
    </source>
</evidence>
<dbReference type="InterPro" id="IPR006558">
    <property type="entry name" value="LamG-like"/>
</dbReference>
<dbReference type="GO" id="GO:0006955">
    <property type="term" value="P:immune response"/>
    <property type="evidence" value="ECO:0007669"/>
    <property type="project" value="InterPro"/>
</dbReference>
<dbReference type="Pfam" id="PF13385">
    <property type="entry name" value="Laminin_G_3"/>
    <property type="match status" value="6"/>
</dbReference>
<dbReference type="GO" id="GO:0030246">
    <property type="term" value="F:carbohydrate binding"/>
    <property type="evidence" value="ECO:0007669"/>
    <property type="project" value="UniProtKB-KW"/>
</dbReference>
<name>A0A3E0I700_9PSEU</name>
<comment type="caution">
    <text evidence="5">The sequence shown here is derived from an EMBL/GenBank/DDBJ whole genome shotgun (WGS) entry which is preliminary data.</text>
</comment>
<dbReference type="EMBL" id="QUNO01000002">
    <property type="protein sequence ID" value="REH54419.1"/>
    <property type="molecule type" value="Genomic_DNA"/>
</dbReference>
<keyword evidence="1" id="KW-0732">Signal</keyword>
<organism evidence="5 6">
    <name type="scientific">Kutzneria buriramensis</name>
    <dbReference type="NCBI Taxonomy" id="1045776"/>
    <lineage>
        <taxon>Bacteria</taxon>
        <taxon>Bacillati</taxon>
        <taxon>Actinomycetota</taxon>
        <taxon>Actinomycetes</taxon>
        <taxon>Pseudonocardiales</taxon>
        <taxon>Pseudonocardiaceae</taxon>
        <taxon>Kutzneria</taxon>
    </lineage>
</organism>
<evidence type="ECO:0000256" key="2">
    <source>
        <dbReference type="ARBA" id="ARBA00023157"/>
    </source>
</evidence>
<feature type="domain" description="LamG-like jellyroll fold" evidence="4">
    <location>
        <begin position="1364"/>
        <end position="1517"/>
    </location>
</feature>
<evidence type="ECO:0000256" key="1">
    <source>
        <dbReference type="ARBA" id="ARBA00022729"/>
    </source>
</evidence>
<dbReference type="OrthoDB" id="324838at2"/>
<feature type="domain" description="LamG-like jellyroll fold" evidence="4">
    <location>
        <begin position="723"/>
        <end position="861"/>
    </location>
</feature>
<keyword evidence="3" id="KW-0812">Transmembrane</keyword>
<dbReference type="InterPro" id="IPR042837">
    <property type="entry name" value="PTX3"/>
</dbReference>
<feature type="domain" description="LamG-like jellyroll fold" evidence="4">
    <location>
        <begin position="1811"/>
        <end position="1950"/>
    </location>
</feature>
<feature type="domain" description="LamG-like jellyroll fold" evidence="4">
    <location>
        <begin position="1598"/>
        <end position="1740"/>
    </location>
</feature>
<keyword evidence="3" id="KW-0472">Membrane</keyword>
<dbReference type="PANTHER" id="PTHR46943:SF1">
    <property type="entry name" value="PENTRAXIN-RELATED PROTEIN PTX3"/>
    <property type="match status" value="1"/>
</dbReference>
<reference evidence="5 6" key="1">
    <citation type="submission" date="2018-08" db="EMBL/GenBank/DDBJ databases">
        <title>Genomic Encyclopedia of Archaeal and Bacterial Type Strains, Phase II (KMG-II): from individual species to whole genera.</title>
        <authorList>
            <person name="Goeker M."/>
        </authorList>
    </citation>
    <scope>NUCLEOTIDE SEQUENCE [LARGE SCALE GENOMIC DNA]</scope>
    <source>
        <strain evidence="5 6">DSM 45791</strain>
    </source>
</reference>
<dbReference type="Gene3D" id="2.60.120.200">
    <property type="match status" value="6"/>
</dbReference>
<keyword evidence="6" id="KW-1185">Reference proteome</keyword>
<dbReference type="SUPFAM" id="SSF49899">
    <property type="entry name" value="Concanavalin A-like lectins/glucanases"/>
    <property type="match status" value="6"/>
</dbReference>